<feature type="non-terminal residue" evidence="1">
    <location>
        <position position="1"/>
    </location>
</feature>
<comment type="caution">
    <text evidence="1">The sequence shown here is derived from an EMBL/GenBank/DDBJ whole genome shotgun (WGS) entry which is preliminary data.</text>
</comment>
<name>V6TU38_GIAIN</name>
<gene>
    <name evidence="1" type="ORF">GSB_152882</name>
</gene>
<dbReference type="Proteomes" id="UP000018040">
    <property type="component" value="Unassembled WGS sequence"/>
</dbReference>
<evidence type="ECO:0000313" key="1">
    <source>
        <dbReference type="EMBL" id="ESU42226.1"/>
    </source>
</evidence>
<dbReference type="AlphaFoldDB" id="V6TU38"/>
<protein>
    <submittedName>
        <fullName evidence="1">Uncharacterized protein</fullName>
    </submittedName>
</protein>
<evidence type="ECO:0000313" key="2">
    <source>
        <dbReference type="Proteomes" id="UP000018040"/>
    </source>
</evidence>
<accession>V6TU38</accession>
<reference evidence="1 2" key="2">
    <citation type="journal article" date="2013" name="Genome Biol. Evol.">
        <title>Genome sequencing of Giardia lamblia genotypes A2 and B isolates (DH and GS) and comparative analysis with the genomes of genotypes A1 and E (WB and Pig).</title>
        <authorList>
            <person name="Adam R.D."/>
            <person name="Dahlstrom E.W."/>
            <person name="Martens C.A."/>
            <person name="Bruno D.P."/>
            <person name="Barbian K.D."/>
            <person name="Ricklefs S.M."/>
            <person name="Hernandez M.M."/>
            <person name="Narla N.P."/>
            <person name="Patel R.B."/>
            <person name="Porcella S.F."/>
            <person name="Nash T.E."/>
        </authorList>
    </citation>
    <scope>NUCLEOTIDE SEQUENCE [LARGE SCALE GENOMIC DNA]</scope>
    <source>
        <strain evidence="1 2">GS</strain>
    </source>
</reference>
<dbReference type="EMBL" id="AHHH01000091">
    <property type="protein sequence ID" value="ESU42226.1"/>
    <property type="molecule type" value="Genomic_DNA"/>
</dbReference>
<sequence length="57" mass="6189">VEAAARCCCTGIAKDCSLFRLIILNISKLLTVYIVISYAKSLTTNAPDRIVLGLFIV</sequence>
<reference evidence="2" key="1">
    <citation type="submission" date="2012-02" db="EMBL/GenBank/DDBJ databases">
        <title>Genome sequencing of Giardia lamblia Genotypes A2 and B isolates (DH and GS) and comparative analysis with the genomes of Genotypes A1 and E (WB and Pig).</title>
        <authorList>
            <person name="Adam R."/>
            <person name="Dahlstrom E."/>
            <person name="Martens C."/>
            <person name="Bruno D."/>
            <person name="Barbian K."/>
            <person name="Porcella S.F."/>
            <person name="Nash T."/>
        </authorList>
    </citation>
    <scope>NUCLEOTIDE SEQUENCE</scope>
    <source>
        <strain evidence="2">GS</strain>
    </source>
</reference>
<proteinExistence type="predicted"/>
<organism evidence="1 2">
    <name type="scientific">Giardia intestinalis</name>
    <name type="common">Giardia lamblia</name>
    <dbReference type="NCBI Taxonomy" id="5741"/>
    <lineage>
        <taxon>Eukaryota</taxon>
        <taxon>Metamonada</taxon>
        <taxon>Diplomonadida</taxon>
        <taxon>Hexamitidae</taxon>
        <taxon>Giardiinae</taxon>
        <taxon>Giardia</taxon>
    </lineage>
</organism>